<feature type="compositionally biased region" description="Low complexity" evidence="1">
    <location>
        <begin position="768"/>
        <end position="790"/>
    </location>
</feature>
<evidence type="ECO:0000256" key="1">
    <source>
        <dbReference type="SAM" id="MobiDB-lite"/>
    </source>
</evidence>
<feature type="compositionally biased region" description="Low complexity" evidence="1">
    <location>
        <begin position="1336"/>
        <end position="1351"/>
    </location>
</feature>
<feature type="compositionally biased region" description="Low complexity" evidence="1">
    <location>
        <begin position="69"/>
        <end position="84"/>
    </location>
</feature>
<feature type="region of interest" description="Disordered" evidence="1">
    <location>
        <begin position="796"/>
        <end position="815"/>
    </location>
</feature>
<evidence type="ECO:0000313" key="2">
    <source>
        <dbReference type="EMBL" id="KAK9864406.1"/>
    </source>
</evidence>
<feature type="compositionally biased region" description="Low complexity" evidence="1">
    <location>
        <begin position="1190"/>
        <end position="1199"/>
    </location>
</feature>
<reference evidence="2 3" key="1">
    <citation type="journal article" date="2024" name="Nat. Commun.">
        <title>Phylogenomics reveals the evolutionary origins of lichenization in chlorophyte algae.</title>
        <authorList>
            <person name="Puginier C."/>
            <person name="Libourel C."/>
            <person name="Otte J."/>
            <person name="Skaloud P."/>
            <person name="Haon M."/>
            <person name="Grisel S."/>
            <person name="Petersen M."/>
            <person name="Berrin J.G."/>
            <person name="Delaux P.M."/>
            <person name="Dal Grande F."/>
            <person name="Keller J."/>
        </authorList>
    </citation>
    <scope>NUCLEOTIDE SEQUENCE [LARGE SCALE GENOMIC DNA]</scope>
    <source>
        <strain evidence="2 3">SAG 2523</strain>
    </source>
</reference>
<feature type="compositionally biased region" description="Polar residues" evidence="1">
    <location>
        <begin position="1352"/>
        <end position="1362"/>
    </location>
</feature>
<feature type="compositionally biased region" description="Low complexity" evidence="1">
    <location>
        <begin position="27"/>
        <end position="41"/>
    </location>
</feature>
<feature type="region of interest" description="Disordered" evidence="1">
    <location>
        <begin position="755"/>
        <end position="790"/>
    </location>
</feature>
<feature type="compositionally biased region" description="Polar residues" evidence="1">
    <location>
        <begin position="14"/>
        <end position="26"/>
    </location>
</feature>
<feature type="region of interest" description="Disordered" evidence="1">
    <location>
        <begin position="522"/>
        <end position="632"/>
    </location>
</feature>
<feature type="region of interest" description="Disordered" evidence="1">
    <location>
        <begin position="975"/>
        <end position="1000"/>
    </location>
</feature>
<feature type="compositionally biased region" description="Polar residues" evidence="1">
    <location>
        <begin position="98"/>
        <end position="108"/>
    </location>
</feature>
<keyword evidence="3" id="KW-1185">Reference proteome</keyword>
<feature type="region of interest" description="Disordered" evidence="1">
    <location>
        <begin position="653"/>
        <end position="672"/>
    </location>
</feature>
<feature type="compositionally biased region" description="Low complexity" evidence="1">
    <location>
        <begin position="522"/>
        <end position="535"/>
    </location>
</feature>
<feature type="region of interest" description="Disordered" evidence="1">
    <location>
        <begin position="1018"/>
        <end position="1043"/>
    </location>
</feature>
<feature type="compositionally biased region" description="Low complexity" evidence="1">
    <location>
        <begin position="1304"/>
        <end position="1314"/>
    </location>
</feature>
<evidence type="ECO:0000313" key="3">
    <source>
        <dbReference type="Proteomes" id="UP001485043"/>
    </source>
</evidence>
<feature type="compositionally biased region" description="Low complexity" evidence="1">
    <location>
        <begin position="1029"/>
        <end position="1042"/>
    </location>
</feature>
<feature type="compositionally biased region" description="Low complexity" evidence="1">
    <location>
        <begin position="1271"/>
        <end position="1284"/>
    </location>
</feature>
<feature type="compositionally biased region" description="Polar residues" evidence="1">
    <location>
        <begin position="537"/>
        <end position="548"/>
    </location>
</feature>
<feature type="compositionally biased region" description="Basic and acidic residues" evidence="1">
    <location>
        <begin position="588"/>
        <end position="603"/>
    </location>
</feature>
<feature type="region of interest" description="Disordered" evidence="1">
    <location>
        <begin position="387"/>
        <end position="412"/>
    </location>
</feature>
<accession>A0AAW1T790</accession>
<feature type="compositionally biased region" description="Low complexity" evidence="1">
    <location>
        <begin position="1368"/>
        <end position="1380"/>
    </location>
</feature>
<feature type="compositionally biased region" description="Low complexity" evidence="1">
    <location>
        <begin position="1531"/>
        <end position="1553"/>
    </location>
</feature>
<feature type="compositionally biased region" description="Basic and acidic residues" evidence="1">
    <location>
        <begin position="755"/>
        <end position="767"/>
    </location>
</feature>
<sequence length="1876" mass="192706">MMAEAGTPEVAPQQEPQQLRGASNLLQQQQTEAGTQQQIAQSTTQRNKAGLNFHAGPSVMVREFFNGMKSKQGQQGSTGAAGSKPASRRVPRLPFVSTPDQLNSTVSRPTAIGAVGASRPAGATASSLEQGENLPPSRVAPDAEPGIMTSSPDISALRSGPIQGSAAVTEGPIVSSETVAGTTFVTTTTTTQVSGPRQEAMEIVPLAEDLPSRPQRPYSWTFSVPPPRAPVPMTATKRPYAFIDVESIEVRLSAGQARTRRAPGNLSQVGAGRYMHLDPSRPLTQRYKFIDPQADEIRNTNRSHVVSEQDLLYPSLYDIDRFRPGYLLERVRPADQIPTAGLTGQGAPPGTYGSSNPYVTHAPVPLDADGALIGPQGHSGISIEDIGRPIPGGHPGSGQTRRGAPVPAPELEAGSNSFAQLGRTGGSTPIQSGLASDPQPVVPGIKGSGPYSQPLMSPIGGPTPGIMMEADQPWSERADLQELDLRAQAIMDSYKMYDDTTPDVLTQIEQGHAAFTEANAPATAAAGPSTPTRPTEGVSQPTPSSDTYMENPMYDETAQEGEDEISSSALTLPERDNSLGTPPRRSPRPRETMPSDATRHLPGHELAAGSHPQPIPEDQAVEGDAVPSQKAMMAEEASVPIILLEPGVEQEMDALASRRQEGYTPRYDGPRWVEQDVSGYSAQSGYKERPTQAAGTGRAAGAAPPTAVVSGYTSGLQGPFLPATAFNAGISPGPSAPRGARMEMLPGTPTIEERMAERREREREQRELLQQQQQQQQQASMQPPRAAPRPIVNTTQTFSATPLPPQTAPIVQPQAVPGPTLVAPLATTGVSGPVPGRLGEAPLETPPLLSTPVQPALPPQGPFAVEEPATLPMVMQPVLTDPQQPIYNVGQRFEGPIEGAAELDPTADIELKMMLQRSRQLSTSLPPQQEQGLAAPEEDVVNPAELRLMMQRSRELHTPSPGRSPILLSQEAVMEEEGGNAPSAGVGAPGQAPRPPMQEDLEAPHDMSTMFAASRVLSTPGSDLSDPMTTQAQPTSAQQQGASDLSAMFQRSRTLSQEVVPAPQVAQVASQQPSRIPLPPVQKVVEDVPRFGSFDPVPGATPVPLPSQAVVQPALHAGPIQGAPMPVAQPALQATAIPQPTGKWADPTANPMRTHIPATMGGPVQAPIQPMSAPTRHHTEPSNVWAQAAAEETTPMEETSPNKVSTGVSSAASPGTPPQADVARPVPTPQVASSQQSFQSSGEGTPVVPSDVAGGKPTVGARLGKLLTLGTQPTSAAPAQTAASHGQGSTGSTLGKIMLLGGASADSNRSSVSSLPPPQPSESPTVGGTKKSGFTSSLRNMLSSSSRKSSSGTPPQALSAQPSPGPLTGSAVGTGTATTAPVISSGTGLAHPVVGELHAGRIGESAPAPITQAASIVEPQRLRAPIQREPLSNLPPGEPIAPYKPAEVTTPDYVAPTGGLPDLGVIPRAETAVTQPQVGAIDRGIEQPLSAPMQTTQAPAPAVTSAAPAGAASGPKPGWFPLGKTSTPSSLPVQQPAAPTTAAPTTAGLGPPVSSIPRSEVAPVAPTPIVPTPAAPTAAAPLGAGANFAAGPSTAAGPSIGAASSSSGAGPSSSIASASTGQSLVGKPTPGGLGGLPRLSTASLRESETKKSSGFKRFSKLFTGKSSKKAAGAKTASSVANSPVRGPPVSRIGSAPTGVPAQSLGTRPRPPAPAAAPTPTPTPNPPAAVPASAPSPPPAPTPLPTVQTAPPSIVQTGPQPGLVSAVPVAMPAGVTPGRIPDDLAQSRSETTTTIGGGGLSGTTFQPTVRSGGLGSSTESLTPELRLPMTRHGSDASYASPQEGGFHTPRGSFDGSVDEFHSGQHTAAQQILPQQVV</sequence>
<protein>
    <submittedName>
        <fullName evidence="2">Uncharacterized protein</fullName>
    </submittedName>
</protein>
<feature type="compositionally biased region" description="Pro residues" evidence="1">
    <location>
        <begin position="1565"/>
        <end position="1574"/>
    </location>
</feature>
<comment type="caution">
    <text evidence="2">The sequence shown here is derived from an EMBL/GenBank/DDBJ whole genome shotgun (WGS) entry which is preliminary data.</text>
</comment>
<name>A0AAW1T790_9CHLO</name>
<feature type="region of interest" description="Disordered" evidence="1">
    <location>
        <begin position="679"/>
        <end position="704"/>
    </location>
</feature>
<feature type="compositionally biased region" description="Low complexity" evidence="1">
    <location>
        <begin position="1663"/>
        <end position="1678"/>
    </location>
</feature>
<dbReference type="Proteomes" id="UP001485043">
    <property type="component" value="Unassembled WGS sequence"/>
</dbReference>
<feature type="compositionally biased region" description="Pro residues" evidence="1">
    <location>
        <begin position="1708"/>
        <end position="1743"/>
    </location>
</feature>
<organism evidence="2 3">
    <name type="scientific">Apatococcus fuscideae</name>
    <dbReference type="NCBI Taxonomy" id="2026836"/>
    <lineage>
        <taxon>Eukaryota</taxon>
        <taxon>Viridiplantae</taxon>
        <taxon>Chlorophyta</taxon>
        <taxon>core chlorophytes</taxon>
        <taxon>Trebouxiophyceae</taxon>
        <taxon>Chlorellales</taxon>
        <taxon>Chlorellaceae</taxon>
        <taxon>Apatococcus</taxon>
    </lineage>
</organism>
<feature type="region of interest" description="Disordered" evidence="1">
    <location>
        <begin position="1487"/>
        <end position="1855"/>
    </location>
</feature>
<feature type="compositionally biased region" description="Low complexity" evidence="1">
    <location>
        <begin position="1575"/>
        <end position="1628"/>
    </location>
</feature>
<proteinExistence type="predicted"/>
<feature type="region of interest" description="Disordered" evidence="1">
    <location>
        <begin position="1190"/>
        <end position="1388"/>
    </location>
</feature>
<feature type="compositionally biased region" description="Polar residues" evidence="1">
    <location>
        <begin position="1201"/>
        <end position="1213"/>
    </location>
</feature>
<gene>
    <name evidence="2" type="ORF">WJX84_007331</name>
</gene>
<feature type="region of interest" description="Disordered" evidence="1">
    <location>
        <begin position="1"/>
        <end position="163"/>
    </location>
</feature>
<feature type="region of interest" description="Disordered" evidence="1">
    <location>
        <begin position="1428"/>
        <end position="1455"/>
    </location>
</feature>
<dbReference type="EMBL" id="JALJOV010000359">
    <property type="protein sequence ID" value="KAK9864406.1"/>
    <property type="molecule type" value="Genomic_DNA"/>
</dbReference>
<feature type="compositionally biased region" description="Low complexity" evidence="1">
    <location>
        <begin position="1490"/>
        <end position="1517"/>
    </location>
</feature>
<feature type="region of interest" description="Disordered" evidence="1">
    <location>
        <begin position="338"/>
        <end position="361"/>
    </location>
</feature>
<feature type="compositionally biased region" description="Low complexity" evidence="1">
    <location>
        <begin position="691"/>
        <end position="704"/>
    </location>
</feature>